<dbReference type="InterPro" id="IPR001452">
    <property type="entry name" value="SH3_domain"/>
</dbReference>
<comment type="caution">
    <text evidence="5">The sequence shown here is derived from an EMBL/GenBank/DDBJ whole genome shotgun (WGS) entry which is preliminary data.</text>
</comment>
<dbReference type="GO" id="GO:0015630">
    <property type="term" value="C:microtubule cytoskeleton"/>
    <property type="evidence" value="ECO:0007669"/>
    <property type="project" value="TreeGrafter"/>
</dbReference>
<dbReference type="Pfam" id="PF12770">
    <property type="entry name" value="CHAT"/>
    <property type="match status" value="1"/>
</dbReference>
<feature type="compositionally biased region" description="Low complexity" evidence="3">
    <location>
        <begin position="893"/>
        <end position="902"/>
    </location>
</feature>
<feature type="compositionally biased region" description="Basic and acidic residues" evidence="3">
    <location>
        <begin position="201"/>
        <end position="220"/>
    </location>
</feature>
<dbReference type="InterPro" id="IPR024983">
    <property type="entry name" value="CHAT_dom"/>
</dbReference>
<dbReference type="PANTHER" id="PTHR47775:SF1">
    <property type="entry name" value="BUD SITE SELECTION PROTEIN 14"/>
    <property type="match status" value="1"/>
</dbReference>
<evidence type="ECO:0000313" key="5">
    <source>
        <dbReference type="EMBL" id="KAH0563392.1"/>
    </source>
</evidence>
<accession>A0A9P8RS49</accession>
<feature type="compositionally biased region" description="Acidic residues" evidence="3">
    <location>
        <begin position="473"/>
        <end position="488"/>
    </location>
</feature>
<feature type="compositionally biased region" description="Basic and acidic residues" evidence="3">
    <location>
        <begin position="527"/>
        <end position="551"/>
    </location>
</feature>
<feature type="compositionally biased region" description="Basic and acidic residues" evidence="3">
    <location>
        <begin position="859"/>
        <end position="869"/>
    </location>
</feature>
<feature type="compositionally biased region" description="Low complexity" evidence="3">
    <location>
        <begin position="158"/>
        <end position="176"/>
    </location>
</feature>
<evidence type="ECO:0000259" key="4">
    <source>
        <dbReference type="PROSITE" id="PS50002"/>
    </source>
</evidence>
<dbReference type="InterPro" id="IPR011990">
    <property type="entry name" value="TPR-like_helical_dom_sf"/>
</dbReference>
<dbReference type="SMART" id="SM00326">
    <property type="entry name" value="SH3"/>
    <property type="match status" value="1"/>
</dbReference>
<feature type="region of interest" description="Disordered" evidence="3">
    <location>
        <begin position="195"/>
        <end position="226"/>
    </location>
</feature>
<dbReference type="InterPro" id="IPR053039">
    <property type="entry name" value="Polarity_Bud-Selection_Reg"/>
</dbReference>
<evidence type="ECO:0000313" key="6">
    <source>
        <dbReference type="Proteomes" id="UP000750711"/>
    </source>
</evidence>
<dbReference type="SUPFAM" id="SSF48452">
    <property type="entry name" value="TPR-like"/>
    <property type="match status" value="1"/>
</dbReference>
<feature type="compositionally biased region" description="Low complexity" evidence="3">
    <location>
        <begin position="96"/>
        <end position="110"/>
    </location>
</feature>
<organism evidence="5 6">
    <name type="scientific">Trichoglossum hirsutum</name>
    <dbReference type="NCBI Taxonomy" id="265104"/>
    <lineage>
        <taxon>Eukaryota</taxon>
        <taxon>Fungi</taxon>
        <taxon>Dikarya</taxon>
        <taxon>Ascomycota</taxon>
        <taxon>Pezizomycotina</taxon>
        <taxon>Geoglossomycetes</taxon>
        <taxon>Geoglossales</taxon>
        <taxon>Geoglossaceae</taxon>
        <taxon>Trichoglossum</taxon>
    </lineage>
</organism>
<feature type="region of interest" description="Disordered" evidence="3">
    <location>
        <begin position="158"/>
        <end position="181"/>
    </location>
</feature>
<proteinExistence type="predicted"/>
<dbReference type="Gene3D" id="2.30.30.40">
    <property type="entry name" value="SH3 Domains"/>
    <property type="match status" value="1"/>
</dbReference>
<evidence type="ECO:0000256" key="3">
    <source>
        <dbReference type="SAM" id="MobiDB-lite"/>
    </source>
</evidence>
<dbReference type="EMBL" id="JAGHQM010000209">
    <property type="protein sequence ID" value="KAH0563392.1"/>
    <property type="molecule type" value="Genomic_DNA"/>
</dbReference>
<feature type="domain" description="SH3" evidence="4">
    <location>
        <begin position="354"/>
        <end position="415"/>
    </location>
</feature>
<dbReference type="InterPro" id="IPR036028">
    <property type="entry name" value="SH3-like_dom_sf"/>
</dbReference>
<feature type="compositionally biased region" description="Basic and acidic residues" evidence="3">
    <location>
        <begin position="489"/>
        <end position="503"/>
    </location>
</feature>
<feature type="compositionally biased region" description="Acidic residues" evidence="3">
    <location>
        <begin position="318"/>
        <end position="329"/>
    </location>
</feature>
<feature type="compositionally biased region" description="Basic and acidic residues" evidence="3">
    <location>
        <begin position="657"/>
        <end position="667"/>
    </location>
</feature>
<feature type="compositionally biased region" description="Basic and acidic residues" evidence="3">
    <location>
        <begin position="599"/>
        <end position="614"/>
    </location>
</feature>
<evidence type="ECO:0000256" key="2">
    <source>
        <dbReference type="PROSITE-ProRule" id="PRU00192"/>
    </source>
</evidence>
<protein>
    <recommendedName>
        <fullName evidence="4">SH3 domain-containing protein</fullName>
    </recommendedName>
</protein>
<name>A0A9P8RS49_9PEZI</name>
<dbReference type="GO" id="GO:0030950">
    <property type="term" value="P:establishment or maintenance of actin cytoskeleton polarity"/>
    <property type="evidence" value="ECO:0007669"/>
    <property type="project" value="TreeGrafter"/>
</dbReference>
<dbReference type="GO" id="GO:0008104">
    <property type="term" value="P:intracellular protein localization"/>
    <property type="evidence" value="ECO:0007669"/>
    <property type="project" value="TreeGrafter"/>
</dbReference>
<feature type="region of interest" description="Disordered" evidence="3">
    <location>
        <begin position="1"/>
        <end position="146"/>
    </location>
</feature>
<dbReference type="Pfam" id="PF13374">
    <property type="entry name" value="TPR_10"/>
    <property type="match status" value="1"/>
</dbReference>
<gene>
    <name evidence="5" type="ORF">GP486_002038</name>
</gene>
<dbReference type="Gene3D" id="1.25.40.10">
    <property type="entry name" value="Tetratricopeptide repeat domain"/>
    <property type="match status" value="1"/>
</dbReference>
<feature type="compositionally biased region" description="Polar residues" evidence="3">
    <location>
        <begin position="925"/>
        <end position="937"/>
    </location>
</feature>
<dbReference type="GO" id="GO:0051286">
    <property type="term" value="C:cell tip"/>
    <property type="evidence" value="ECO:0007669"/>
    <property type="project" value="TreeGrafter"/>
</dbReference>
<reference evidence="5" key="1">
    <citation type="submission" date="2021-03" db="EMBL/GenBank/DDBJ databases">
        <title>Comparative genomics and phylogenomic investigation of the class Geoglossomycetes provide insights into ecological specialization and systematics.</title>
        <authorList>
            <person name="Melie T."/>
            <person name="Pirro S."/>
            <person name="Miller A.N."/>
            <person name="Quandt A."/>
        </authorList>
    </citation>
    <scope>NUCLEOTIDE SEQUENCE</scope>
    <source>
        <strain evidence="5">CAQ_001_2017</strain>
    </source>
</reference>
<feature type="compositionally biased region" description="Acidic residues" evidence="3">
    <location>
        <begin position="111"/>
        <end position="128"/>
    </location>
</feature>
<feature type="compositionally biased region" description="Basic and acidic residues" evidence="3">
    <location>
        <begin position="768"/>
        <end position="799"/>
    </location>
</feature>
<feature type="compositionally biased region" description="Basic and acidic residues" evidence="3">
    <location>
        <begin position="9"/>
        <end position="23"/>
    </location>
</feature>
<feature type="region of interest" description="Disordered" evidence="3">
    <location>
        <begin position="305"/>
        <end position="333"/>
    </location>
</feature>
<dbReference type="PANTHER" id="PTHR47775">
    <property type="entry name" value="BUD SITE SELECTION PROTEIN 14"/>
    <property type="match status" value="1"/>
</dbReference>
<evidence type="ECO:0000256" key="1">
    <source>
        <dbReference type="ARBA" id="ARBA00022443"/>
    </source>
</evidence>
<dbReference type="Proteomes" id="UP000750711">
    <property type="component" value="Unassembled WGS sequence"/>
</dbReference>
<feature type="region of interest" description="Disordered" evidence="3">
    <location>
        <begin position="470"/>
        <end position="937"/>
    </location>
</feature>
<keyword evidence="1 2" id="KW-0728">SH3 domain</keyword>
<feature type="compositionally biased region" description="Basic and acidic residues" evidence="3">
    <location>
        <begin position="72"/>
        <end position="95"/>
    </location>
</feature>
<dbReference type="FunFam" id="2.30.30.40:FF:000035">
    <property type="entry name" value="SH3 domain containing protein"/>
    <property type="match status" value="1"/>
</dbReference>
<dbReference type="PROSITE" id="PS50002">
    <property type="entry name" value="SH3"/>
    <property type="match status" value="1"/>
</dbReference>
<feature type="compositionally biased region" description="Polar residues" evidence="3">
    <location>
        <begin position="559"/>
        <end position="568"/>
    </location>
</feature>
<feature type="compositionally biased region" description="Basic and acidic residues" evidence="3">
    <location>
        <begin position="726"/>
        <end position="739"/>
    </location>
</feature>
<feature type="compositionally biased region" description="Low complexity" evidence="3">
    <location>
        <begin position="305"/>
        <end position="317"/>
    </location>
</feature>
<dbReference type="SUPFAM" id="SSF50044">
    <property type="entry name" value="SH3-domain"/>
    <property type="match status" value="1"/>
</dbReference>
<keyword evidence="6" id="KW-1185">Reference proteome</keyword>
<feature type="compositionally biased region" description="Basic and acidic residues" evidence="3">
    <location>
        <begin position="912"/>
        <end position="924"/>
    </location>
</feature>
<feature type="compositionally biased region" description="Basic and acidic residues" evidence="3">
    <location>
        <begin position="569"/>
        <end position="579"/>
    </location>
</feature>
<sequence>MTNVGFSKDSIDLQDHDQPSAKDHSRHRLHPSPLGTGSIAPHQASALKHAAEEQNAEGQRSPRVSGEWVNGEIDRLDRPGEITGDDTKIGADARAQESQNEQAAEQVAATEDSDLADTEGDDGLDDDMMDKMSSSPSIDDGEYHLPLEWPQRVDSLTLNFSSHNSPPNSPPSLTLSDTNSSSPYVSTLIHLPLFSTSAMQRGERREEEAEKAKPSEDHHHLQGGYSGARGHCRAYGLDGAFAVETAHQPDPSFRRSCISQYRESCEVSCYGGDSKHVYDEEDSIDGLFSLEDSILDNSFDVASLSSSSSGSSAASGSWDEDNEDDDADDISFSNNPRFTDSGWGGECLREIEDIDFEFVYALHTFVATVEGQANATKGDTMVLLDDSNSYWWLVRVVKDSSIGYLPAEHIETPTERLARLNKHRNIDLSATMLGDNPEKSKNPLKKAIRRRNAKTVQFAAPTYFDASDIDYSTSEEEGEEDFPSNEEGEAVKKDTHQEGRDEITEIEPLQVKDKKSESPEPSNPPQDVKELDKKPNIENPRTSDESLDKTNDGVLKSSRIATMRNTDSFFKDDNVETRKITLTPNLLRDDSSNSTVRSNDSKELKSRGSIDAEKITTPAGQSKEDKKKKDKRPGMLSGFFKRKDRKRNPDEDGEDILNEKQSGELSRDSPNLGKTSEDSLRLEAQGQQSQVQPQQVQPLRQASKLKKQPPADHSPVADQESLQSSPEREAAPRQTKPPERPAPSSPPIAADTPEPTMRLVEPEIQQNNEHRPPQLQEKPSELARTERAKGVDQRKETHEASGVFAPIANIIKSSQSSTPKPEKVKKATTRVILDDFDSSPDTEVPPDNKNPFASNEANKPSKPETDRLSESPVQLTHADATPSQPPGLLVDTSSQEASSSPTSLPPSSPEIVDAHDHSGRKGSEDTPNSMADSVSVTPTWSDTSLRTYFEDNNDIRDLLIVVHDTSDVVPAGPDHPLIKGMFREEKTKLAEISNGQSGSHGGYFNDLGNLLGKRYDSNGKTEVLEHAIEVTEKAVKMSEADGDERARSLNTLGNLLAKLFEVTGAMEHLEQAIQNSQKAPQFYQRDLQLWPTNLTRYERIGTIDDLEEAILKTTESIQLSPFHLERMKGWTTLGNLKERKFVRYGEIRYLEEACEHSTRSLQLARPIYRETSSLSPYFNNLGNKLARLFGTTGEPAKLNEAVENAEKASQSTSETHPDCPLYLNNLSNHLQSLIHAPIIDEPREGAVSDRRETLEKAVRSAEKATALATGTLLQSHTDIVLRVPTGTWNLMLYSKLGSATTACFHRIASVRRILRLLGERHDWSKAVDIAKEAVELLSTVNAPFLSYEDQQYAVTHFSGLAADACSLLLQNGDRPYEALLILEQGRGIILRILMDLRSDISRLRKDYPELARRFDLLRAEVSTPFSETPDLGTRQALFLRRKRAAEDLAMVTETIRSLPSYAGFPLEFPEAELVDQASRGPIVIVNVTEFRSDAIIVSQLCGVQAIQLRGMKEARVKRWLQKDLTEFPREEYGEKNKLYRRFLIWLWSECVKPVIEQIKKSVTPRDGEVQVMVGWNRIENMFSYAVSSYTPTIKALGYTRASNSRHFPAHPKMLLVAMRTTPGAKSLPGVSEEVEALNDVLARSFSLELEEPNSEKKQDASDPEPVQDHLTLQKIFDMGLKTSWIAYLSACSTAENKSRHLADGVLHLASGFQVSGFRHVIASMWPASDDFCVSVAKTFYQMIEKHYWKTGISDDLVAQALDSPLEIVRDNLHKQPLAWAQFVHYGV</sequence>
<feature type="compositionally biased region" description="Low complexity" evidence="3">
    <location>
        <begin position="684"/>
        <end position="702"/>
    </location>
</feature>